<feature type="non-terminal residue" evidence="1">
    <location>
        <position position="219"/>
    </location>
</feature>
<proteinExistence type="predicted"/>
<dbReference type="AlphaFoldDB" id="X1D5P4"/>
<protein>
    <submittedName>
        <fullName evidence="1">Uncharacterized protein</fullName>
    </submittedName>
</protein>
<accession>X1D5P4</accession>
<comment type="caution">
    <text evidence="1">The sequence shown here is derived from an EMBL/GenBank/DDBJ whole genome shotgun (WGS) entry which is preliminary data.</text>
</comment>
<sequence length="219" mass="24591">MKQYDVDITIADSPDPINLLQTVTIQGIATLPENASSPLAFEQLELYWANSTYPLGILIDTTWTNATGGYAFYYQIPLNHSIETVNIWVSFTSPYTNIANGESLHESLQIELAGTLITVNSDSTSYYLNETVQITGNLQFSNGTPLQNERVFIHWVNASGTWIFEKFTDINGDYQFQYNLSTSMDTGLIDVHVNWTSMTGFEEDAFSNLAPPIQLNKYD</sequence>
<reference evidence="1" key="1">
    <citation type="journal article" date="2014" name="Front. Microbiol.">
        <title>High frequency of phylogenetically diverse reductive dehalogenase-homologous genes in deep subseafloor sedimentary metagenomes.</title>
        <authorList>
            <person name="Kawai M."/>
            <person name="Futagami T."/>
            <person name="Toyoda A."/>
            <person name="Takaki Y."/>
            <person name="Nishi S."/>
            <person name="Hori S."/>
            <person name="Arai W."/>
            <person name="Tsubouchi T."/>
            <person name="Morono Y."/>
            <person name="Uchiyama I."/>
            <person name="Ito T."/>
            <person name="Fujiyama A."/>
            <person name="Inagaki F."/>
            <person name="Takami H."/>
        </authorList>
    </citation>
    <scope>NUCLEOTIDE SEQUENCE</scope>
    <source>
        <strain evidence="1">Expedition CK06-06</strain>
    </source>
</reference>
<name>X1D5P4_9ZZZZ</name>
<evidence type="ECO:0000313" key="1">
    <source>
        <dbReference type="EMBL" id="GAG91796.1"/>
    </source>
</evidence>
<organism evidence="1">
    <name type="scientific">marine sediment metagenome</name>
    <dbReference type="NCBI Taxonomy" id="412755"/>
    <lineage>
        <taxon>unclassified sequences</taxon>
        <taxon>metagenomes</taxon>
        <taxon>ecological metagenomes</taxon>
    </lineage>
</organism>
<dbReference type="EMBL" id="BART01022044">
    <property type="protein sequence ID" value="GAG91796.1"/>
    <property type="molecule type" value="Genomic_DNA"/>
</dbReference>
<gene>
    <name evidence="1" type="ORF">S01H4_40476</name>
</gene>